<sequence length="127" mass="14347">MKVTITTGERARGLLGGTTERFVKCQIQLTPEEEVVFPSSGVHNCVLTMSYLDRDEFDKNFDGIRIQDAIRSGGAEHVVGSVGQMYEKEQECLENCRQVQAHLEVLKNYDVEKTIVLDLVEELAKRD</sequence>
<evidence type="ECO:0000313" key="2">
    <source>
        <dbReference type="Proteomes" id="UP001556098"/>
    </source>
</evidence>
<accession>A0ABV3RNQ2</accession>
<proteinExistence type="predicted"/>
<name>A0ABV3RNQ2_9RHOB</name>
<gene>
    <name evidence="1" type="ORF">AB2B41_11890</name>
</gene>
<dbReference type="Proteomes" id="UP001556098">
    <property type="component" value="Unassembled WGS sequence"/>
</dbReference>
<reference evidence="1 2" key="1">
    <citation type="submission" date="2024-07" db="EMBL/GenBank/DDBJ databases">
        <title>Marimonas sp.nov., isolated from tidal-flat sediment.</title>
        <authorList>
            <person name="Jayan J.N."/>
            <person name="Lee S.S."/>
        </authorList>
    </citation>
    <scope>NUCLEOTIDE SEQUENCE [LARGE SCALE GENOMIC DNA]</scope>
    <source>
        <strain evidence="1 2">MJW-29</strain>
    </source>
</reference>
<protein>
    <submittedName>
        <fullName evidence="1">Uncharacterized protein</fullName>
    </submittedName>
</protein>
<dbReference type="EMBL" id="JBFNXX010000008">
    <property type="protein sequence ID" value="MEW9920311.1"/>
    <property type="molecule type" value="Genomic_DNA"/>
</dbReference>
<comment type="caution">
    <text evidence="1">The sequence shown here is derived from an EMBL/GenBank/DDBJ whole genome shotgun (WGS) entry which is preliminary data.</text>
</comment>
<evidence type="ECO:0000313" key="1">
    <source>
        <dbReference type="EMBL" id="MEW9920311.1"/>
    </source>
</evidence>
<dbReference type="RefSeq" id="WP_367878016.1">
    <property type="nucleotide sequence ID" value="NZ_JBFNXX010000008.1"/>
</dbReference>
<organism evidence="1 2">
    <name type="scientific">Sulfitobacter sediminis</name>
    <dbReference type="NCBI Taxonomy" id="3234186"/>
    <lineage>
        <taxon>Bacteria</taxon>
        <taxon>Pseudomonadati</taxon>
        <taxon>Pseudomonadota</taxon>
        <taxon>Alphaproteobacteria</taxon>
        <taxon>Rhodobacterales</taxon>
        <taxon>Roseobacteraceae</taxon>
        <taxon>Sulfitobacter</taxon>
    </lineage>
</organism>
<keyword evidence="2" id="KW-1185">Reference proteome</keyword>